<comment type="caution">
    <text evidence="6">The sequence shown here is derived from an EMBL/GenBank/DDBJ whole genome shotgun (WGS) entry which is preliminary data.</text>
</comment>
<reference evidence="6 7" key="1">
    <citation type="journal article" date="2018" name="Genet. Mol. Biol.">
        <title>The genome sequence of Dyella jiangningensis FCAV SCS01 from a lignocellulose-decomposing microbial consortium metagenome reveals potential for biotechnological applications.</title>
        <authorList>
            <person name="Desiderato J.G."/>
            <person name="Alvarenga D.O."/>
            <person name="Constancio M.T.L."/>
            <person name="Alves L.M.C."/>
            <person name="Varani A.M."/>
        </authorList>
    </citation>
    <scope>NUCLEOTIDE SEQUENCE [LARGE SCALE GENOMIC DNA]</scope>
    <source>
        <strain evidence="6 7">FCAV SCS01</strain>
    </source>
</reference>
<evidence type="ECO:0000256" key="3">
    <source>
        <dbReference type="ARBA" id="ARBA00023012"/>
    </source>
</evidence>
<keyword evidence="1" id="KW-0808">Transferase</keyword>
<dbReference type="Pfam" id="PF02518">
    <property type="entry name" value="HATPase_c"/>
    <property type="match status" value="1"/>
</dbReference>
<proteinExistence type="predicted"/>
<evidence type="ECO:0000259" key="5">
    <source>
        <dbReference type="PROSITE" id="PS50109"/>
    </source>
</evidence>
<dbReference type="Gene3D" id="3.30.565.10">
    <property type="entry name" value="Histidine kinase-like ATPase, C-terminal domain"/>
    <property type="match status" value="1"/>
</dbReference>
<dbReference type="InterPro" id="IPR005467">
    <property type="entry name" value="His_kinase_dom"/>
</dbReference>
<name>A0A328PEZ7_9GAMM</name>
<dbReference type="PANTHER" id="PTHR24421">
    <property type="entry name" value="NITRATE/NITRITE SENSOR PROTEIN NARX-RELATED"/>
    <property type="match status" value="1"/>
</dbReference>
<dbReference type="SUPFAM" id="SSF63829">
    <property type="entry name" value="Calcium-dependent phosphotriesterase"/>
    <property type="match status" value="3"/>
</dbReference>
<evidence type="ECO:0000256" key="4">
    <source>
        <dbReference type="SAM" id="Phobius"/>
    </source>
</evidence>
<keyword evidence="4" id="KW-1133">Transmembrane helix</keyword>
<keyword evidence="3" id="KW-0902">Two-component regulatory system</keyword>
<dbReference type="Gene3D" id="2.130.10.10">
    <property type="entry name" value="YVTN repeat-like/Quinoprotein amine dehydrogenase"/>
    <property type="match status" value="3"/>
</dbReference>
<organism evidence="6 7">
    <name type="scientific">Dyella jiangningensis</name>
    <dbReference type="NCBI Taxonomy" id="1379159"/>
    <lineage>
        <taxon>Bacteria</taxon>
        <taxon>Pseudomonadati</taxon>
        <taxon>Pseudomonadota</taxon>
        <taxon>Gammaproteobacteria</taxon>
        <taxon>Lysobacterales</taxon>
        <taxon>Rhodanobacteraceae</taxon>
        <taxon>Dyella</taxon>
    </lineage>
</organism>
<dbReference type="InterPro" id="IPR011110">
    <property type="entry name" value="Reg_prop"/>
</dbReference>
<dbReference type="InterPro" id="IPR050482">
    <property type="entry name" value="Sensor_HK_TwoCompSys"/>
</dbReference>
<dbReference type="GO" id="GO:0046983">
    <property type="term" value="F:protein dimerization activity"/>
    <property type="evidence" value="ECO:0007669"/>
    <property type="project" value="InterPro"/>
</dbReference>
<evidence type="ECO:0000313" key="6">
    <source>
        <dbReference type="EMBL" id="RAO78184.1"/>
    </source>
</evidence>
<dbReference type="GO" id="GO:0016020">
    <property type="term" value="C:membrane"/>
    <property type="evidence" value="ECO:0007669"/>
    <property type="project" value="InterPro"/>
</dbReference>
<feature type="transmembrane region" description="Helical" evidence="4">
    <location>
        <begin position="785"/>
        <end position="804"/>
    </location>
</feature>
<dbReference type="AlphaFoldDB" id="A0A328PEZ7"/>
<dbReference type="SMART" id="SM00387">
    <property type="entry name" value="HATPase_c"/>
    <property type="match status" value="1"/>
</dbReference>
<dbReference type="Gene3D" id="1.20.5.1930">
    <property type="match status" value="1"/>
</dbReference>
<dbReference type="InterPro" id="IPR013783">
    <property type="entry name" value="Ig-like_fold"/>
</dbReference>
<dbReference type="Pfam" id="PF07495">
    <property type="entry name" value="Y_Y_Y"/>
    <property type="match status" value="1"/>
</dbReference>
<dbReference type="InterPro" id="IPR003594">
    <property type="entry name" value="HATPase_dom"/>
</dbReference>
<dbReference type="Pfam" id="PF07730">
    <property type="entry name" value="HisKA_3"/>
    <property type="match status" value="1"/>
</dbReference>
<dbReference type="GO" id="GO:0000155">
    <property type="term" value="F:phosphorelay sensor kinase activity"/>
    <property type="evidence" value="ECO:0007669"/>
    <property type="project" value="InterPro"/>
</dbReference>
<dbReference type="Gene3D" id="2.60.40.10">
    <property type="entry name" value="Immunoglobulins"/>
    <property type="match status" value="1"/>
</dbReference>
<gene>
    <name evidence="6" type="ORF">CA260_10285</name>
</gene>
<dbReference type="InterPro" id="IPR011123">
    <property type="entry name" value="Y_Y_Y"/>
</dbReference>
<dbReference type="EMBL" id="NFZS01000001">
    <property type="protein sequence ID" value="RAO78184.1"/>
    <property type="molecule type" value="Genomic_DNA"/>
</dbReference>
<dbReference type="InterPro" id="IPR036890">
    <property type="entry name" value="HATPase_C_sf"/>
</dbReference>
<sequence>MTSSAKIAAMFAYSVKKGVAHRFERRLGWRRHVSRWLGRGVVLFLALMPGASELARAVDASRLLSQYGHTAWRLQDGQLPAPAFPMAQTADGYVWIGTQAGVVRYDGARFVPLDTLTKSRLVNPFVIALLGARDGSLWIGTPGGLSRWKDGKLTDYAGIEGTVSALAEDERGKIWLLAANQHLKPLCEVSGNGVSCHGKEDGLDVTDACCDRMVTDGRGTFWMGSDISLVRWREHTPSKSFPIDAKIKAGTPGMLVLAREPGNEIWAGLPITGSGLGLQRLEGDQWRSFRVPDMEGSSIAVQALFRDREGALWIGTIDHGIYRIVSGRVEHFGSKDGLTSDGIYSFFEDGEGNMWVTTSAGIDQFRDFKAWSYTTREGLAVDEVDAVLADREGRVWAGTANSLDVLDHGQFHSLRAGKELPGTQVTSLFEDKAGRLWVGLDESLWIYADGKFSAVLDRGDKPLRGMVFALAQDARGALWATLRGHPSRLVRIVGDKVVDEFATPKYLSVRSLASDRAGAVWLGLQNGDLARPNGERISTQLNTPIIDLAITGDGLVLGATSKGLVAFKNGAPRVLSVKDGLPCDSVNGVIDDEDGALWLFTGCGLVKLALADVENAVRDPAHGVEAGVLDMLDGVRPGRAPFQKKIARAPDGTLWFANGVDLQALDPRKGLAGGRALPVHIESLTADRKAYGLTGELALPALTRDIQLDYTAIGLAVPQHVRFRYRLDGHDEDWVDAGQRRQAFYTDLPPGAYGFHVAADSGDNTWKETATLNFTVRPAFYQTNGFMFLVVAAAALVLWLLFALRVTHVKAQLRTIFEERHAERERIARELHDTLLQAVQGLMLRFQFAMERIPPSEPARELMEKALDHADEVIIEGRDRVANLRAMEQGTHLESALRQMGEAMAHDGRVVFRLTVEGLPRPLHPAVGDEVLQIARESMANAFRHAQPGRIDVSVAYERKRLTLSVVDDGAGFDVDAVAKEESAGHWGLKGMHERAASLRARLTLSSRPGAGTAVELSVPASIAFRRPKSGWRRFMAVLRMMFASRGSKVRAWDHEDA</sequence>
<keyword evidence="2" id="KW-0418">Kinase</keyword>
<protein>
    <recommendedName>
        <fullName evidence="5">Histidine kinase domain-containing protein</fullName>
    </recommendedName>
</protein>
<keyword evidence="7" id="KW-1185">Reference proteome</keyword>
<evidence type="ECO:0000313" key="7">
    <source>
        <dbReference type="Proteomes" id="UP000248926"/>
    </source>
</evidence>
<dbReference type="PANTHER" id="PTHR24421:SF62">
    <property type="entry name" value="SENSORY TRANSDUCTION HISTIDINE KINASE"/>
    <property type="match status" value="1"/>
</dbReference>
<keyword evidence="4" id="KW-0812">Transmembrane</keyword>
<evidence type="ECO:0000256" key="2">
    <source>
        <dbReference type="ARBA" id="ARBA00022777"/>
    </source>
</evidence>
<evidence type="ECO:0000256" key="1">
    <source>
        <dbReference type="ARBA" id="ARBA00022679"/>
    </source>
</evidence>
<dbReference type="PROSITE" id="PS50109">
    <property type="entry name" value="HIS_KIN"/>
    <property type="match status" value="1"/>
</dbReference>
<dbReference type="Pfam" id="PF07494">
    <property type="entry name" value="Reg_prop"/>
    <property type="match status" value="2"/>
</dbReference>
<dbReference type="Proteomes" id="UP000248926">
    <property type="component" value="Unassembled WGS sequence"/>
</dbReference>
<dbReference type="InterPro" id="IPR011712">
    <property type="entry name" value="Sig_transdc_His_kin_sub3_dim/P"/>
</dbReference>
<accession>A0A328PEZ7</accession>
<dbReference type="InterPro" id="IPR015943">
    <property type="entry name" value="WD40/YVTN_repeat-like_dom_sf"/>
</dbReference>
<dbReference type="SUPFAM" id="SSF55874">
    <property type="entry name" value="ATPase domain of HSP90 chaperone/DNA topoisomerase II/histidine kinase"/>
    <property type="match status" value="1"/>
</dbReference>
<feature type="domain" description="Histidine kinase" evidence="5">
    <location>
        <begin position="929"/>
        <end position="1023"/>
    </location>
</feature>
<keyword evidence="4" id="KW-0472">Membrane</keyword>
<dbReference type="CDD" id="cd16917">
    <property type="entry name" value="HATPase_UhpB-NarQ-NarX-like"/>
    <property type="match status" value="1"/>
</dbReference>